<dbReference type="InterPro" id="IPR002110">
    <property type="entry name" value="Ankyrin_rpt"/>
</dbReference>
<dbReference type="InterPro" id="IPR036770">
    <property type="entry name" value="Ankyrin_rpt-contain_sf"/>
</dbReference>
<feature type="repeat" description="ANK" evidence="3">
    <location>
        <begin position="174"/>
        <end position="206"/>
    </location>
</feature>
<sequence length="392" mass="41410">MNPDVVQRLVEAVRAGDEAAVGQALADGADPNAMVGRIQWSVLADAARNGQLGIVARLVDAGARVGPADPYDASPLRAAVRETHLDVVRFLVAHGALAAEPAARSSVLTDAVSRTWFSPGPSALAALRLLLEAGARPGPDEEAPLIAAVMRSVAPAVLRLLLAYGADANQRRSDGTPAIVVAARRGDHAAVDVLLRAGADVDARDGQGRTALMHAVERNERQVIAALLLAGAAVNAVSVDGMSALRLARGWQRQNVQFMLGERHVGLDDVPINRTTIRIAATGVRLAGDLQMLHLLASVIVIALDDLGDDEWETRTGADAETARAFADRLRNEIMPADNASWHQLDATAAELAAARSALVELAYGTTSSMPAGTSRLEIIDLLEELDRQRRQ</sequence>
<evidence type="ECO:0000256" key="2">
    <source>
        <dbReference type="ARBA" id="ARBA00023043"/>
    </source>
</evidence>
<gene>
    <name evidence="4" type="ORF">Prubr_11220</name>
</gene>
<dbReference type="Pfam" id="PF12796">
    <property type="entry name" value="Ank_2"/>
    <property type="match status" value="2"/>
</dbReference>
<dbReference type="AlphaFoldDB" id="A0A810MST5"/>
<accession>A0A810MST5</accession>
<dbReference type="PROSITE" id="PS50297">
    <property type="entry name" value="ANK_REP_REGION"/>
    <property type="match status" value="2"/>
</dbReference>
<protein>
    <recommendedName>
        <fullName evidence="6">Ankyrin repeat protein</fullName>
    </recommendedName>
</protein>
<dbReference type="PROSITE" id="PS50088">
    <property type="entry name" value="ANK_REPEAT"/>
    <property type="match status" value="3"/>
</dbReference>
<proteinExistence type="predicted"/>
<dbReference type="Proteomes" id="UP000680866">
    <property type="component" value="Chromosome"/>
</dbReference>
<organism evidence="4 5">
    <name type="scientific">Polymorphospora rubra</name>
    <dbReference type="NCBI Taxonomy" id="338584"/>
    <lineage>
        <taxon>Bacteria</taxon>
        <taxon>Bacillati</taxon>
        <taxon>Actinomycetota</taxon>
        <taxon>Actinomycetes</taxon>
        <taxon>Micromonosporales</taxon>
        <taxon>Micromonosporaceae</taxon>
        <taxon>Polymorphospora</taxon>
    </lineage>
</organism>
<evidence type="ECO:0000313" key="5">
    <source>
        <dbReference type="Proteomes" id="UP000680866"/>
    </source>
</evidence>
<keyword evidence="5" id="KW-1185">Reference proteome</keyword>
<evidence type="ECO:0000313" key="4">
    <source>
        <dbReference type="EMBL" id="BCJ64101.1"/>
    </source>
</evidence>
<dbReference type="KEGG" id="pry:Prubr_11220"/>
<feature type="repeat" description="ANK" evidence="3">
    <location>
        <begin position="207"/>
        <end position="239"/>
    </location>
</feature>
<evidence type="ECO:0008006" key="6">
    <source>
        <dbReference type="Google" id="ProtNLM"/>
    </source>
</evidence>
<dbReference type="EMBL" id="AP023359">
    <property type="protein sequence ID" value="BCJ64101.1"/>
    <property type="molecule type" value="Genomic_DNA"/>
</dbReference>
<evidence type="ECO:0000256" key="3">
    <source>
        <dbReference type="PROSITE-ProRule" id="PRU00023"/>
    </source>
</evidence>
<dbReference type="SMART" id="SM00248">
    <property type="entry name" value="ANK"/>
    <property type="match status" value="6"/>
</dbReference>
<dbReference type="PANTHER" id="PTHR24171:SF10">
    <property type="entry name" value="ANKYRIN REPEAT DOMAIN-CONTAINING PROTEIN 29-LIKE"/>
    <property type="match status" value="1"/>
</dbReference>
<dbReference type="RefSeq" id="WP_212822249.1">
    <property type="nucleotide sequence ID" value="NZ_AP023359.1"/>
</dbReference>
<reference evidence="4" key="1">
    <citation type="submission" date="2020-08" db="EMBL/GenBank/DDBJ databases">
        <title>Whole genome shotgun sequence of Polymorphospora rubra NBRC 101157.</title>
        <authorList>
            <person name="Komaki H."/>
            <person name="Tamura T."/>
        </authorList>
    </citation>
    <scope>NUCLEOTIDE SEQUENCE</scope>
    <source>
        <strain evidence="4">NBRC 101157</strain>
    </source>
</reference>
<dbReference type="Gene3D" id="1.25.40.20">
    <property type="entry name" value="Ankyrin repeat-containing domain"/>
    <property type="match status" value="2"/>
</dbReference>
<keyword evidence="2 3" id="KW-0040">ANK repeat</keyword>
<name>A0A810MST5_9ACTN</name>
<dbReference type="SUPFAM" id="SSF48403">
    <property type="entry name" value="Ankyrin repeat"/>
    <property type="match status" value="1"/>
</dbReference>
<keyword evidence="1" id="KW-0677">Repeat</keyword>
<evidence type="ECO:0000256" key="1">
    <source>
        <dbReference type="ARBA" id="ARBA00022737"/>
    </source>
</evidence>
<dbReference type="PANTHER" id="PTHR24171">
    <property type="entry name" value="ANKYRIN REPEAT DOMAIN-CONTAINING PROTEIN 39-RELATED"/>
    <property type="match status" value="1"/>
</dbReference>
<feature type="repeat" description="ANK" evidence="3">
    <location>
        <begin position="140"/>
        <end position="173"/>
    </location>
</feature>